<dbReference type="InterPro" id="IPR015919">
    <property type="entry name" value="Cadherin-like_sf"/>
</dbReference>
<dbReference type="Pfam" id="PF00884">
    <property type="entry name" value="Sulfatase"/>
    <property type="match status" value="1"/>
</dbReference>
<dbReference type="GeneID" id="17278557"/>
<dbReference type="PaxDb" id="2903-EOD33207"/>
<dbReference type="PANTHER" id="PTHR45953:SF1">
    <property type="entry name" value="IDURONATE 2-SULFATASE"/>
    <property type="match status" value="1"/>
</dbReference>
<dbReference type="GO" id="GO:0005509">
    <property type="term" value="F:calcium ion binding"/>
    <property type="evidence" value="ECO:0007669"/>
    <property type="project" value="InterPro"/>
</dbReference>
<dbReference type="Proteomes" id="UP000013827">
    <property type="component" value="Unassembled WGS sequence"/>
</dbReference>
<feature type="region of interest" description="Disordered" evidence="4">
    <location>
        <begin position="362"/>
        <end position="393"/>
    </location>
</feature>
<sequence length="719" mass="79737">MVARGRLCGLALRGLGDAHFAFRITSCFGDSNCAEYNQTAGNDVAITYRDSVREFYPHSGMVGVGRRIAFEQPQIPKTPLTGATRWKPKTADKLNLLMIISDQHRWDCLGEAGNTIIHTPNLDQLARDGAHFTKAYTVCPICAPSRTSMLAGQSPEQTKVRGNGDLTTAPRRMTYDRVLLESGWSGEYKGKYHSPYQYTRDEHDKTYYSQPVQWMNGKGPSNPPKGIQSLTDTYRSYLDLHEPLQQLLPGQLLDSCYRRPYWADVADLRYEQAFNKSLLALSNHLIRQGHADKVPKSPQQNVNGRLALSANHSYSALTLDDAMAALDRLKGVPFALTVSFDAPHPPFITPYPFYGMYPSGSIPDPTTVEDPKTASPYHHPHHPRSPSGDEAQVRQQTSNYYGMIAQNDKMVGELLSRLDQLNLASRTLVIYVSDHGEMLGDHHMQSKNIFYEGSVHIPLIMRLPGVIPAGKVVSEPVSNMALFGTITDYLGLPGLAPSTSESLRPLIEGTKSNGSVIFSFWDTDVEPAYMALDGRFKLMIGRKETGGGVDALYDLQNDPTEVINLLRSPYVSRPLSQLHPHEKDDIVPLDKARRLQTALVDWLEDTGSQYASAVAKRQMNTGHINQVPLLVTPMPDVTWRVGQPNTLTIPAGTFLDVDGDHLTFSGTLDRGNLPQWLQVHPDDGRVRGTPPSKGRYLLRLTATDHKAGGAFVELQLEAK</sequence>
<dbReference type="AlphaFoldDB" id="A0A0D3KBS2"/>
<dbReference type="Gene3D" id="2.60.40.10">
    <property type="entry name" value="Immunoglobulins"/>
    <property type="match status" value="1"/>
</dbReference>
<reference evidence="7" key="1">
    <citation type="journal article" date="2013" name="Nature">
        <title>Pan genome of the phytoplankton Emiliania underpins its global distribution.</title>
        <authorList>
            <person name="Read B.A."/>
            <person name="Kegel J."/>
            <person name="Klute M.J."/>
            <person name="Kuo A."/>
            <person name="Lefebvre S.C."/>
            <person name="Maumus F."/>
            <person name="Mayer C."/>
            <person name="Miller J."/>
            <person name="Monier A."/>
            <person name="Salamov A."/>
            <person name="Young J."/>
            <person name="Aguilar M."/>
            <person name="Claverie J.M."/>
            <person name="Frickenhaus S."/>
            <person name="Gonzalez K."/>
            <person name="Herman E.K."/>
            <person name="Lin Y.C."/>
            <person name="Napier J."/>
            <person name="Ogata H."/>
            <person name="Sarno A.F."/>
            <person name="Shmutz J."/>
            <person name="Schroeder D."/>
            <person name="de Vargas C."/>
            <person name="Verret F."/>
            <person name="von Dassow P."/>
            <person name="Valentin K."/>
            <person name="Van de Peer Y."/>
            <person name="Wheeler G."/>
            <person name="Dacks J.B."/>
            <person name="Delwiche C.F."/>
            <person name="Dyhrman S.T."/>
            <person name="Glockner G."/>
            <person name="John U."/>
            <person name="Richards T."/>
            <person name="Worden A.Z."/>
            <person name="Zhang X."/>
            <person name="Grigoriev I.V."/>
            <person name="Allen A.E."/>
            <person name="Bidle K."/>
            <person name="Borodovsky M."/>
            <person name="Bowler C."/>
            <person name="Brownlee C."/>
            <person name="Cock J.M."/>
            <person name="Elias M."/>
            <person name="Gladyshev V.N."/>
            <person name="Groth M."/>
            <person name="Guda C."/>
            <person name="Hadaegh A."/>
            <person name="Iglesias-Rodriguez M.D."/>
            <person name="Jenkins J."/>
            <person name="Jones B.M."/>
            <person name="Lawson T."/>
            <person name="Leese F."/>
            <person name="Lindquist E."/>
            <person name="Lobanov A."/>
            <person name="Lomsadze A."/>
            <person name="Malik S.B."/>
            <person name="Marsh M.E."/>
            <person name="Mackinder L."/>
            <person name="Mock T."/>
            <person name="Mueller-Roeber B."/>
            <person name="Pagarete A."/>
            <person name="Parker M."/>
            <person name="Probert I."/>
            <person name="Quesneville H."/>
            <person name="Raines C."/>
            <person name="Rensing S.A."/>
            <person name="Riano-Pachon D.M."/>
            <person name="Richier S."/>
            <person name="Rokitta S."/>
            <person name="Shiraiwa Y."/>
            <person name="Soanes D.M."/>
            <person name="van der Giezen M."/>
            <person name="Wahlund T.M."/>
            <person name="Williams B."/>
            <person name="Wilson W."/>
            <person name="Wolfe G."/>
            <person name="Wurch L.L."/>
        </authorList>
    </citation>
    <scope>NUCLEOTIDE SEQUENCE</scope>
</reference>
<dbReference type="GO" id="GO:0008484">
    <property type="term" value="F:sulfuric ester hydrolase activity"/>
    <property type="evidence" value="ECO:0007669"/>
    <property type="project" value="TreeGrafter"/>
</dbReference>
<accession>A0A0D3KBS2</accession>
<keyword evidence="3" id="KW-0378">Hydrolase</keyword>
<dbReference type="RefSeq" id="XP_005785636.1">
    <property type="nucleotide sequence ID" value="XM_005785579.1"/>
</dbReference>
<dbReference type="SMART" id="SM00736">
    <property type="entry name" value="CADG"/>
    <property type="match status" value="1"/>
</dbReference>
<evidence type="ECO:0000256" key="4">
    <source>
        <dbReference type="SAM" id="MobiDB-lite"/>
    </source>
</evidence>
<evidence type="ECO:0000313" key="7">
    <source>
        <dbReference type="Proteomes" id="UP000013827"/>
    </source>
</evidence>
<dbReference type="STRING" id="2903.R1DE18"/>
<dbReference type="HOGENOM" id="CLU_384726_0_0_1"/>
<feature type="domain" description="Dystroglycan-type cadherin-like" evidence="5">
    <location>
        <begin position="629"/>
        <end position="719"/>
    </location>
</feature>
<dbReference type="eggNOG" id="KOG3867">
    <property type="taxonomic scope" value="Eukaryota"/>
</dbReference>
<dbReference type="SUPFAM" id="SSF49313">
    <property type="entry name" value="Cadherin-like"/>
    <property type="match status" value="1"/>
</dbReference>
<dbReference type="EnsemblProtists" id="EOD33207">
    <property type="protein sequence ID" value="EOD33207"/>
    <property type="gene ID" value="EMIHUDRAFT_202442"/>
</dbReference>
<organism evidence="6 7">
    <name type="scientific">Emiliania huxleyi (strain CCMP1516)</name>
    <dbReference type="NCBI Taxonomy" id="280463"/>
    <lineage>
        <taxon>Eukaryota</taxon>
        <taxon>Haptista</taxon>
        <taxon>Haptophyta</taxon>
        <taxon>Prymnesiophyceae</taxon>
        <taxon>Isochrysidales</taxon>
        <taxon>Noelaerhabdaceae</taxon>
        <taxon>Emiliania</taxon>
    </lineage>
</organism>
<dbReference type="GO" id="GO:0005737">
    <property type="term" value="C:cytoplasm"/>
    <property type="evidence" value="ECO:0007669"/>
    <property type="project" value="TreeGrafter"/>
</dbReference>
<name>A0A0D3KBS2_EMIH1</name>
<dbReference type="PROSITE" id="PS00523">
    <property type="entry name" value="SULFATASE_1"/>
    <property type="match status" value="1"/>
</dbReference>
<reference evidence="6" key="2">
    <citation type="submission" date="2024-10" db="UniProtKB">
        <authorList>
            <consortium name="EnsemblProtists"/>
        </authorList>
    </citation>
    <scope>IDENTIFICATION</scope>
</reference>
<evidence type="ECO:0000256" key="3">
    <source>
        <dbReference type="ARBA" id="ARBA00022801"/>
    </source>
</evidence>
<evidence type="ECO:0000256" key="2">
    <source>
        <dbReference type="ARBA" id="ARBA00022723"/>
    </source>
</evidence>
<dbReference type="InterPro" id="IPR024607">
    <property type="entry name" value="Sulfatase_CS"/>
</dbReference>
<dbReference type="InterPro" id="IPR013783">
    <property type="entry name" value="Ig-like_fold"/>
</dbReference>
<dbReference type="InterPro" id="IPR006644">
    <property type="entry name" value="Cadg"/>
</dbReference>
<evidence type="ECO:0000259" key="5">
    <source>
        <dbReference type="SMART" id="SM00736"/>
    </source>
</evidence>
<keyword evidence="2" id="KW-0479">Metal-binding</keyword>
<keyword evidence="7" id="KW-1185">Reference proteome</keyword>
<dbReference type="GO" id="GO:0016020">
    <property type="term" value="C:membrane"/>
    <property type="evidence" value="ECO:0007669"/>
    <property type="project" value="InterPro"/>
</dbReference>
<evidence type="ECO:0000313" key="6">
    <source>
        <dbReference type="EnsemblProtists" id="EOD33207"/>
    </source>
</evidence>
<comment type="similarity">
    <text evidence="1">Belongs to the sulfatase family.</text>
</comment>
<dbReference type="Gene3D" id="3.40.720.10">
    <property type="entry name" value="Alkaline Phosphatase, subunit A"/>
    <property type="match status" value="1"/>
</dbReference>
<dbReference type="InterPro" id="IPR017850">
    <property type="entry name" value="Alkaline_phosphatase_core_sf"/>
</dbReference>
<proteinExistence type="inferred from homology"/>
<dbReference type="PANTHER" id="PTHR45953">
    <property type="entry name" value="IDURONATE 2-SULFATASE"/>
    <property type="match status" value="1"/>
</dbReference>
<dbReference type="KEGG" id="ehx:EMIHUDRAFT_202442"/>
<dbReference type="Pfam" id="PF05345">
    <property type="entry name" value="He_PIG"/>
    <property type="match status" value="1"/>
</dbReference>
<dbReference type="InterPro" id="IPR000917">
    <property type="entry name" value="Sulfatase_N"/>
</dbReference>
<dbReference type="SUPFAM" id="SSF53649">
    <property type="entry name" value="Alkaline phosphatase-like"/>
    <property type="match status" value="1"/>
</dbReference>
<protein>
    <recommendedName>
        <fullName evidence="5">Dystroglycan-type cadherin-like domain-containing protein</fullName>
    </recommendedName>
</protein>
<evidence type="ECO:0000256" key="1">
    <source>
        <dbReference type="ARBA" id="ARBA00008779"/>
    </source>
</evidence>